<dbReference type="AlphaFoldDB" id="A0A0M0JZP1"/>
<protein>
    <submittedName>
        <fullName evidence="2">Uncharacterized protein</fullName>
    </submittedName>
</protein>
<dbReference type="EMBL" id="JWZX01001868">
    <property type="protein sequence ID" value="KOO32015.1"/>
    <property type="molecule type" value="Genomic_DNA"/>
</dbReference>
<name>A0A0M0JZP1_9EUKA</name>
<keyword evidence="1" id="KW-0472">Membrane</keyword>
<sequence>MPPQRHTTKTVDYSKWDHFDDDDDLLLRTGPASSTALAKLQSNGQPIVTERQRMANHEESLRLIAEWVKQAYPRIPADNVTQLIRFITLQHRGIHPDNARRAAEITAFLETRDAALGSELETRKEDDLLHALLALGHLCSQKASLADGSVDDNEKAKANGVLTVVHGALNTLWAARVEGGARRLFDQLLKEPEGTLAKRYCALEFALDCVRNPPEDPRDRPPEELTWMTKLGRAVFMQVAIGLLCSLILVMAMATVAFFDPEGKVFRGPLAQMLLRPEGAGTAGEAVGGGVSDPWQALEWNGGKGPLQPGDSLEH</sequence>
<gene>
    <name evidence="2" type="ORF">Ctob_004682</name>
</gene>
<evidence type="ECO:0000313" key="2">
    <source>
        <dbReference type="EMBL" id="KOO32015.1"/>
    </source>
</evidence>
<keyword evidence="1" id="KW-1133">Transmembrane helix</keyword>
<proteinExistence type="predicted"/>
<feature type="transmembrane region" description="Helical" evidence="1">
    <location>
        <begin position="235"/>
        <end position="259"/>
    </location>
</feature>
<dbReference type="OrthoDB" id="10475514at2759"/>
<organism evidence="2 3">
    <name type="scientific">Chrysochromulina tobinii</name>
    <dbReference type="NCBI Taxonomy" id="1460289"/>
    <lineage>
        <taxon>Eukaryota</taxon>
        <taxon>Haptista</taxon>
        <taxon>Haptophyta</taxon>
        <taxon>Prymnesiophyceae</taxon>
        <taxon>Prymnesiales</taxon>
        <taxon>Chrysochromulinaceae</taxon>
        <taxon>Chrysochromulina</taxon>
    </lineage>
</organism>
<evidence type="ECO:0000313" key="3">
    <source>
        <dbReference type="Proteomes" id="UP000037460"/>
    </source>
</evidence>
<comment type="caution">
    <text evidence="2">The sequence shown here is derived from an EMBL/GenBank/DDBJ whole genome shotgun (WGS) entry which is preliminary data.</text>
</comment>
<evidence type="ECO:0000256" key="1">
    <source>
        <dbReference type="SAM" id="Phobius"/>
    </source>
</evidence>
<keyword evidence="1" id="KW-0812">Transmembrane</keyword>
<dbReference type="Proteomes" id="UP000037460">
    <property type="component" value="Unassembled WGS sequence"/>
</dbReference>
<reference evidence="3" key="1">
    <citation type="journal article" date="2015" name="PLoS Genet.">
        <title>Genome Sequence and Transcriptome Analyses of Chrysochromulina tobin: Metabolic Tools for Enhanced Algal Fitness in the Prominent Order Prymnesiales (Haptophyceae).</title>
        <authorList>
            <person name="Hovde B.T."/>
            <person name="Deodato C.R."/>
            <person name="Hunsperger H.M."/>
            <person name="Ryken S.A."/>
            <person name="Yost W."/>
            <person name="Jha R.K."/>
            <person name="Patterson J."/>
            <person name="Monnat R.J. Jr."/>
            <person name="Barlow S.B."/>
            <person name="Starkenburg S.R."/>
            <person name="Cattolico R.A."/>
        </authorList>
    </citation>
    <scope>NUCLEOTIDE SEQUENCE</scope>
    <source>
        <strain evidence="3">CCMP291</strain>
    </source>
</reference>
<accession>A0A0M0JZP1</accession>
<keyword evidence="3" id="KW-1185">Reference proteome</keyword>